<evidence type="ECO:0000256" key="1">
    <source>
        <dbReference type="SAM" id="MobiDB-lite"/>
    </source>
</evidence>
<sequence>MTDGRKYNGSYNPFDDPDEIVAEPAQDYTNLNLPQQQYHHMEKKDSNNDNSIKNTNNSNLNKKTSTNGNNNINGNSTNQNVKENSNFTQKAKSGVNNVLTFTSEKVGKPFISFGHKVNEKFTTWFNL</sequence>
<proteinExistence type="predicted"/>
<evidence type="ECO:0000313" key="2">
    <source>
        <dbReference type="EMBL" id="KAK8888770.1"/>
    </source>
</evidence>
<feature type="compositionally biased region" description="Polar residues" evidence="1">
    <location>
        <begin position="27"/>
        <end position="38"/>
    </location>
</feature>
<feature type="region of interest" description="Disordered" evidence="1">
    <location>
        <begin position="1"/>
        <end position="89"/>
    </location>
</feature>
<keyword evidence="3" id="KW-1185">Reference proteome</keyword>
<evidence type="ECO:0000313" key="3">
    <source>
        <dbReference type="Proteomes" id="UP001470230"/>
    </source>
</evidence>
<dbReference type="Proteomes" id="UP001470230">
    <property type="component" value="Unassembled WGS sequence"/>
</dbReference>
<comment type="caution">
    <text evidence="2">The sequence shown here is derived from an EMBL/GenBank/DDBJ whole genome shotgun (WGS) entry which is preliminary data.</text>
</comment>
<dbReference type="EMBL" id="JAPFFF010000005">
    <property type="protein sequence ID" value="KAK8888770.1"/>
    <property type="molecule type" value="Genomic_DNA"/>
</dbReference>
<name>A0ABR2KFI2_9EUKA</name>
<reference evidence="2 3" key="1">
    <citation type="submission" date="2024-04" db="EMBL/GenBank/DDBJ databases">
        <title>Tritrichomonas musculus Genome.</title>
        <authorList>
            <person name="Alves-Ferreira E."/>
            <person name="Grigg M."/>
            <person name="Lorenzi H."/>
            <person name="Galac M."/>
        </authorList>
    </citation>
    <scope>NUCLEOTIDE SEQUENCE [LARGE SCALE GENOMIC DNA]</scope>
    <source>
        <strain evidence="2 3">EAF2021</strain>
    </source>
</reference>
<feature type="compositionally biased region" description="Polar residues" evidence="1">
    <location>
        <begin position="79"/>
        <end position="89"/>
    </location>
</feature>
<accession>A0ABR2KFI2</accession>
<gene>
    <name evidence="2" type="ORF">M9Y10_033509</name>
</gene>
<feature type="compositionally biased region" description="Low complexity" evidence="1">
    <location>
        <begin position="48"/>
        <end position="78"/>
    </location>
</feature>
<protein>
    <submittedName>
        <fullName evidence="2">Uncharacterized protein</fullName>
    </submittedName>
</protein>
<organism evidence="2 3">
    <name type="scientific">Tritrichomonas musculus</name>
    <dbReference type="NCBI Taxonomy" id="1915356"/>
    <lineage>
        <taxon>Eukaryota</taxon>
        <taxon>Metamonada</taxon>
        <taxon>Parabasalia</taxon>
        <taxon>Tritrichomonadida</taxon>
        <taxon>Tritrichomonadidae</taxon>
        <taxon>Tritrichomonas</taxon>
    </lineage>
</organism>